<sequence>MLEECLEIFKKNLDEDPDMVLRGYIPKDGKYYLVTMKEKGPWEVSETFEIKFDKNERKLVNEPLDYSYIKYLDYKSILLNTNKAISNKKIHSSTYYTFAFKEKEFSNIKKDIIKSYYKNLKDPIKYKYRNQRKSRLLYEDVEVKLSPVDKKEVENIEYWILENISDNKLFDIEKKSSDLNNKYIKIFFVYDDREKTKKSYLREQNRYKFTNPFNSNVNNRIINGKLVGQSSNNYSLNSKKPFLKNRNRLISEPFMIDYEVAILQNTFFDYLMTLEKRGYNNIFFDLKTKEINVEEKDLSDYYIELVIYKNKKDQLIIKGYNQNIKKVSNIDINIRAYVEEYIPKDADPKLIVKIEEKYKKFTNRNDLLKKLDSIFFNKKYIANRNNLKKLNIEDHELKVIIYKYGKYVEDLIKKSRYNSKKLDNLFIDSVKNSILNYSINRVISQLNYYISMKEFFENKEGLYMEFQKNIEKKLKSNGKMVLDKDEEILFALGQVLRKIMNQSNIGDKKLSDISIFLNIQNSDRLIDKFYLMITRYSYLISLYDKRLNNAISQILTYNFTNDNIDKKWILAGFLNESYIYAEKKNEDNKKEGESNATK</sequence>
<accession>A0A6N2SXV6</accession>
<gene>
    <name evidence="1" type="ORF">AVLFYP127_00398</name>
</gene>
<dbReference type="RefSeq" id="WP_156328984.1">
    <property type="nucleotide sequence ID" value="NZ_CACRSW010000023.1"/>
</dbReference>
<organism evidence="1">
    <name type="scientific">Anaerococcus vaginalis</name>
    <dbReference type="NCBI Taxonomy" id="33037"/>
    <lineage>
        <taxon>Bacteria</taxon>
        <taxon>Bacillati</taxon>
        <taxon>Bacillota</taxon>
        <taxon>Tissierellia</taxon>
        <taxon>Tissierellales</taxon>
        <taxon>Peptoniphilaceae</taxon>
        <taxon>Anaerococcus</taxon>
    </lineage>
</organism>
<dbReference type="EMBL" id="CACRSW010000023">
    <property type="protein sequence ID" value="VYS98397.1"/>
    <property type="molecule type" value="Genomic_DNA"/>
</dbReference>
<reference evidence="1" key="1">
    <citation type="submission" date="2019-11" db="EMBL/GenBank/DDBJ databases">
        <authorList>
            <person name="Feng L."/>
        </authorList>
    </citation>
    <scope>NUCLEOTIDE SEQUENCE</scope>
    <source>
        <strain evidence="1">AvaginalisLFYP127</strain>
    </source>
</reference>
<name>A0A6N2SXV6_9FIRM</name>
<dbReference type="AlphaFoldDB" id="A0A6N2SXV6"/>
<evidence type="ECO:0008006" key="2">
    <source>
        <dbReference type="Google" id="ProtNLM"/>
    </source>
</evidence>
<evidence type="ECO:0000313" key="1">
    <source>
        <dbReference type="EMBL" id="VYS98397.1"/>
    </source>
</evidence>
<protein>
    <recommendedName>
        <fullName evidence="2">CRISPR-associated protein (Cas_TM1802)</fullName>
    </recommendedName>
</protein>
<proteinExistence type="predicted"/>